<dbReference type="PANTHER" id="PTHR43377:SF1">
    <property type="entry name" value="BILIVERDIN REDUCTASE A"/>
    <property type="match status" value="1"/>
</dbReference>
<accession>A0ABS3F3Z5</accession>
<dbReference type="Gene3D" id="3.30.360.10">
    <property type="entry name" value="Dihydrodipicolinate Reductase, domain 2"/>
    <property type="match status" value="1"/>
</dbReference>
<dbReference type="InterPro" id="IPR055170">
    <property type="entry name" value="GFO_IDH_MocA-like_dom"/>
</dbReference>
<feature type="domain" description="GFO/IDH/MocA-like oxidoreductase" evidence="2">
    <location>
        <begin position="139"/>
        <end position="247"/>
    </location>
</feature>
<name>A0ABS3F3Z5_9PROT</name>
<dbReference type="Pfam" id="PF01408">
    <property type="entry name" value="GFO_IDH_MocA"/>
    <property type="match status" value="1"/>
</dbReference>
<evidence type="ECO:0000259" key="2">
    <source>
        <dbReference type="Pfam" id="PF22725"/>
    </source>
</evidence>
<gene>
    <name evidence="3" type="ORF">J0X12_06470</name>
</gene>
<dbReference type="Pfam" id="PF22725">
    <property type="entry name" value="GFO_IDH_MocA_C3"/>
    <property type="match status" value="1"/>
</dbReference>
<organism evidence="3 4">
    <name type="scientific">Sneathiella sedimenti</name>
    <dbReference type="NCBI Taxonomy" id="2816034"/>
    <lineage>
        <taxon>Bacteria</taxon>
        <taxon>Pseudomonadati</taxon>
        <taxon>Pseudomonadota</taxon>
        <taxon>Alphaproteobacteria</taxon>
        <taxon>Sneathiellales</taxon>
        <taxon>Sneathiellaceae</taxon>
        <taxon>Sneathiella</taxon>
    </lineage>
</organism>
<protein>
    <submittedName>
        <fullName evidence="3">Gfo/Idh/MocA family oxidoreductase</fullName>
    </submittedName>
</protein>
<comment type="caution">
    <text evidence="3">The sequence shown here is derived from an EMBL/GenBank/DDBJ whole genome shotgun (WGS) entry which is preliminary data.</text>
</comment>
<sequence>MQDRHTGAIGVGVVGLGRAFMLMLADLENDPRFNLVAACDTRSSARESFSSQYAAPTYSTVKALADDPYVEVVYIASPHQLHKDHAIAALAAGKHVLIEKPIAIDLASSRAIIDAAVGSKGNVIVGPSHSFDPQIEACLQIIKSGKYGSLRMIRTNYYTDFMYRPRRPEELRTEEGGGVVFSQAAHQVDVVRLLAGGQTAQVYAHTGAWDRKRPSEGAYTALLKFENGISANLFYSGFAHYDTDEEFQWMSELGIKKDPAQYGAARRLLQTIDDKTEQRLKNLRAFGPDINSQSPAGNEHFGGLVLTFDQADIRVTPQALYIYEDEQIRTEPVLPAIAGRRGVLNALWALVKDGVSPVQDGRWGHATLEVCRGILTSGKSGDVQIMCEQVPVPGYPDVK</sequence>
<dbReference type="InterPro" id="IPR000683">
    <property type="entry name" value="Gfo/Idh/MocA-like_OxRdtase_N"/>
</dbReference>
<dbReference type="Proteomes" id="UP000664761">
    <property type="component" value="Unassembled WGS sequence"/>
</dbReference>
<reference evidence="3 4" key="1">
    <citation type="submission" date="2021-03" db="EMBL/GenBank/DDBJ databases">
        <title>Sneathiella sp. CAU 1612 isolated from Kang Won-do.</title>
        <authorList>
            <person name="Kim W."/>
        </authorList>
    </citation>
    <scope>NUCLEOTIDE SEQUENCE [LARGE SCALE GENOMIC DNA]</scope>
    <source>
        <strain evidence="3 4">CAU 1612</strain>
    </source>
</reference>
<dbReference type="SUPFAM" id="SSF51735">
    <property type="entry name" value="NAD(P)-binding Rossmann-fold domains"/>
    <property type="match status" value="1"/>
</dbReference>
<evidence type="ECO:0000259" key="1">
    <source>
        <dbReference type="Pfam" id="PF01408"/>
    </source>
</evidence>
<dbReference type="Gene3D" id="3.40.50.720">
    <property type="entry name" value="NAD(P)-binding Rossmann-like Domain"/>
    <property type="match status" value="1"/>
</dbReference>
<evidence type="ECO:0000313" key="3">
    <source>
        <dbReference type="EMBL" id="MBO0333247.1"/>
    </source>
</evidence>
<feature type="domain" description="Gfo/Idh/MocA-like oxidoreductase N-terminal" evidence="1">
    <location>
        <begin position="9"/>
        <end position="125"/>
    </location>
</feature>
<dbReference type="InterPro" id="IPR051450">
    <property type="entry name" value="Gfo/Idh/MocA_Oxidoreductases"/>
</dbReference>
<evidence type="ECO:0000313" key="4">
    <source>
        <dbReference type="Proteomes" id="UP000664761"/>
    </source>
</evidence>
<dbReference type="SUPFAM" id="SSF55347">
    <property type="entry name" value="Glyceraldehyde-3-phosphate dehydrogenase-like, C-terminal domain"/>
    <property type="match status" value="1"/>
</dbReference>
<dbReference type="EMBL" id="JAFLNC010000002">
    <property type="protein sequence ID" value="MBO0333247.1"/>
    <property type="molecule type" value="Genomic_DNA"/>
</dbReference>
<keyword evidence="4" id="KW-1185">Reference proteome</keyword>
<dbReference type="PANTHER" id="PTHR43377">
    <property type="entry name" value="BILIVERDIN REDUCTASE A"/>
    <property type="match status" value="1"/>
</dbReference>
<dbReference type="InterPro" id="IPR036291">
    <property type="entry name" value="NAD(P)-bd_dom_sf"/>
</dbReference>
<proteinExistence type="predicted"/>